<feature type="compositionally biased region" description="Polar residues" evidence="4">
    <location>
        <begin position="480"/>
        <end position="492"/>
    </location>
</feature>
<proteinExistence type="predicted"/>
<dbReference type="InterPro" id="IPR004358">
    <property type="entry name" value="Sig_transdc_His_kin-like_C"/>
</dbReference>
<keyword evidence="3" id="KW-0597">Phosphoprotein</keyword>
<evidence type="ECO:0000256" key="2">
    <source>
        <dbReference type="ARBA" id="ARBA00012438"/>
    </source>
</evidence>
<keyword evidence="6" id="KW-0808">Transferase</keyword>
<feature type="region of interest" description="Disordered" evidence="4">
    <location>
        <begin position="415"/>
        <end position="443"/>
    </location>
</feature>
<evidence type="ECO:0000256" key="3">
    <source>
        <dbReference type="ARBA" id="ARBA00022553"/>
    </source>
</evidence>
<evidence type="ECO:0000313" key="7">
    <source>
        <dbReference type="Proteomes" id="UP000500826"/>
    </source>
</evidence>
<dbReference type="CDD" id="cd00075">
    <property type="entry name" value="HATPase"/>
    <property type="match status" value="1"/>
</dbReference>
<comment type="catalytic activity">
    <reaction evidence="1">
        <text>ATP + protein L-histidine = ADP + protein N-phospho-L-histidine.</text>
        <dbReference type="EC" id="2.7.13.3"/>
    </reaction>
</comment>
<evidence type="ECO:0000256" key="1">
    <source>
        <dbReference type="ARBA" id="ARBA00000085"/>
    </source>
</evidence>
<dbReference type="Gene3D" id="3.30.450.20">
    <property type="entry name" value="PAS domain"/>
    <property type="match status" value="1"/>
</dbReference>
<dbReference type="Pfam" id="PF02518">
    <property type="entry name" value="HATPase_c"/>
    <property type="match status" value="1"/>
</dbReference>
<reference evidence="6 7" key="2">
    <citation type="submission" date="2020-05" db="EMBL/GenBank/DDBJ databases">
        <authorList>
            <person name="Khan S.A."/>
            <person name="Jeon C.O."/>
            <person name="Chun B.H."/>
        </authorList>
    </citation>
    <scope>NUCLEOTIDE SEQUENCE [LARGE SCALE GENOMIC DNA]</scope>
    <source>
        <strain evidence="6 7">H242</strain>
    </source>
</reference>
<dbReference type="InterPro" id="IPR003661">
    <property type="entry name" value="HisK_dim/P_dom"/>
</dbReference>
<dbReference type="SMART" id="SM00388">
    <property type="entry name" value="HisKA"/>
    <property type="match status" value="1"/>
</dbReference>
<keyword evidence="7" id="KW-1185">Reference proteome</keyword>
<dbReference type="PANTHER" id="PTHR43547:SF2">
    <property type="entry name" value="HYBRID SIGNAL TRANSDUCTION HISTIDINE KINASE C"/>
    <property type="match status" value="1"/>
</dbReference>
<dbReference type="SUPFAM" id="SSF47384">
    <property type="entry name" value="Homodimeric domain of signal transducing histidine kinase"/>
    <property type="match status" value="1"/>
</dbReference>
<gene>
    <name evidence="6" type="ORF">HK414_08975</name>
</gene>
<protein>
    <recommendedName>
        <fullName evidence="2">histidine kinase</fullName>
        <ecNumber evidence="2">2.7.13.3</ecNumber>
    </recommendedName>
</protein>
<dbReference type="Gene3D" id="3.30.565.10">
    <property type="entry name" value="Histidine kinase-like ATPase, C-terminal domain"/>
    <property type="match status" value="1"/>
</dbReference>
<dbReference type="Proteomes" id="UP000500826">
    <property type="component" value="Chromosome"/>
</dbReference>
<dbReference type="PRINTS" id="PR00344">
    <property type="entry name" value="BCTRLSENSOR"/>
</dbReference>
<feature type="compositionally biased region" description="Polar residues" evidence="4">
    <location>
        <begin position="423"/>
        <end position="434"/>
    </location>
</feature>
<feature type="region of interest" description="Disordered" evidence="4">
    <location>
        <begin position="58"/>
        <end position="121"/>
    </location>
</feature>
<dbReference type="Pfam" id="PF00512">
    <property type="entry name" value="HisKA"/>
    <property type="match status" value="1"/>
</dbReference>
<dbReference type="CDD" id="cd00082">
    <property type="entry name" value="HisKA"/>
    <property type="match status" value="1"/>
</dbReference>
<dbReference type="PANTHER" id="PTHR43547">
    <property type="entry name" value="TWO-COMPONENT HISTIDINE KINASE"/>
    <property type="match status" value="1"/>
</dbReference>
<name>A0ABX6P1P1_9BURK</name>
<dbReference type="InterPro" id="IPR005467">
    <property type="entry name" value="His_kinase_dom"/>
</dbReference>
<dbReference type="GO" id="GO:0016301">
    <property type="term" value="F:kinase activity"/>
    <property type="evidence" value="ECO:0007669"/>
    <property type="project" value="UniProtKB-KW"/>
</dbReference>
<sequence>MMERNGFPEDTFFTWSYSPIYDDEGRIGGLFCACTEETARVAAERERDQLVREAQDAARTLRTGSTTRPASSRCCAGRSFASRWPTRPTTGGRPPAPGRPDHRRGAARGPRPGLRRTAAEGLRHRRGFRRPRRVGGVATRARRTAVRPLRRLRLPARARRRREGCGHLRAGTRRHRAGAGRPGAGRGGPAQGRVLATLAHELRNPLAPIRQAAVVARTAGDDDRRQAWALGVIERQVGHMALLLDDLLDVSRISRGKLELRLQDVELAGIVEAAVETARPLLQAKGHELHVRLPPGPVRMRVDPVRLARVLSNLLSNAGKYTDPGGRIELEAGATGGTLVVRVRDNGIGLSAHDRSQIFEMFSQVASAMDRSEDGLGIGLALTRGLVELHGGRIDAVSEGPGKGSEFIVSLPTRTPEGAATPAESSPGAQSAGQRQRKVLLADDNADARRPWRRCWRSRGTRCRRPPTAIARWRSARSCGPTSPSSTSACRT</sequence>
<dbReference type="InterPro" id="IPR003594">
    <property type="entry name" value="HATPase_dom"/>
</dbReference>
<feature type="compositionally biased region" description="Low complexity" evidence="4">
    <location>
        <begin position="107"/>
        <end position="116"/>
    </location>
</feature>
<evidence type="ECO:0000259" key="5">
    <source>
        <dbReference type="PROSITE" id="PS50109"/>
    </source>
</evidence>
<feature type="domain" description="Histidine kinase" evidence="5">
    <location>
        <begin position="197"/>
        <end position="415"/>
    </location>
</feature>
<feature type="region of interest" description="Disordered" evidence="4">
    <location>
        <begin position="466"/>
        <end position="492"/>
    </location>
</feature>
<reference evidence="6 7" key="1">
    <citation type="submission" date="2020-05" db="EMBL/GenBank/DDBJ databases">
        <title>Ramlibacter rhizophilus sp. nov., isolated from rhizosphere soil of national flower Mugunghwa from South Korea.</title>
        <authorList>
            <person name="Zheng-Fei Y."/>
            <person name="Huan T."/>
        </authorList>
    </citation>
    <scope>NUCLEOTIDE SEQUENCE [LARGE SCALE GENOMIC DNA]</scope>
    <source>
        <strain evidence="6 7">H242</strain>
    </source>
</reference>
<organism evidence="6 7">
    <name type="scientific">Ramlibacter terrae</name>
    <dbReference type="NCBI Taxonomy" id="2732511"/>
    <lineage>
        <taxon>Bacteria</taxon>
        <taxon>Pseudomonadati</taxon>
        <taxon>Pseudomonadota</taxon>
        <taxon>Betaproteobacteria</taxon>
        <taxon>Burkholderiales</taxon>
        <taxon>Comamonadaceae</taxon>
        <taxon>Ramlibacter</taxon>
    </lineage>
</organism>
<dbReference type="PROSITE" id="PS50109">
    <property type="entry name" value="HIS_KIN"/>
    <property type="match status" value="1"/>
</dbReference>
<dbReference type="Gene3D" id="1.10.287.130">
    <property type="match status" value="1"/>
</dbReference>
<dbReference type="EC" id="2.7.13.3" evidence="2"/>
<accession>A0ABX6P1P1</accession>
<dbReference type="EMBL" id="CP053418">
    <property type="protein sequence ID" value="QJW84011.1"/>
    <property type="molecule type" value="Genomic_DNA"/>
</dbReference>
<evidence type="ECO:0000256" key="4">
    <source>
        <dbReference type="SAM" id="MobiDB-lite"/>
    </source>
</evidence>
<dbReference type="InterPro" id="IPR036890">
    <property type="entry name" value="HATPase_C_sf"/>
</dbReference>
<dbReference type="InterPro" id="IPR036097">
    <property type="entry name" value="HisK_dim/P_sf"/>
</dbReference>
<dbReference type="SMART" id="SM00387">
    <property type="entry name" value="HATPase_c"/>
    <property type="match status" value="1"/>
</dbReference>
<feature type="compositionally biased region" description="Low complexity" evidence="4">
    <location>
        <begin position="83"/>
        <end position="93"/>
    </location>
</feature>
<dbReference type="SUPFAM" id="SSF55874">
    <property type="entry name" value="ATPase domain of HSP90 chaperone/DNA topoisomerase II/histidine kinase"/>
    <property type="match status" value="1"/>
</dbReference>
<keyword evidence="6" id="KW-0418">Kinase</keyword>
<evidence type="ECO:0000313" key="6">
    <source>
        <dbReference type="EMBL" id="QJW84011.1"/>
    </source>
</evidence>